<dbReference type="RefSeq" id="WP_189384450.1">
    <property type="nucleotide sequence ID" value="NZ_BAABFY010000055.1"/>
</dbReference>
<reference evidence="12" key="2">
    <citation type="submission" date="2020-09" db="EMBL/GenBank/DDBJ databases">
        <authorList>
            <person name="Sun Q."/>
            <person name="Kim S."/>
        </authorList>
    </citation>
    <scope>NUCLEOTIDE SEQUENCE</scope>
    <source>
        <strain evidence="12">KCTC 23732</strain>
    </source>
</reference>
<dbReference type="GO" id="GO:0016740">
    <property type="term" value="F:transferase activity"/>
    <property type="evidence" value="ECO:0007669"/>
    <property type="project" value="UniProtKB-UniRule"/>
</dbReference>
<feature type="binding site" evidence="11">
    <location>
        <position position="295"/>
    </location>
    <ligand>
        <name>Mg(2+)</name>
        <dbReference type="ChEBI" id="CHEBI:18420"/>
    </ligand>
</feature>
<evidence type="ECO:0000256" key="8">
    <source>
        <dbReference type="ARBA" id="ARBA00031306"/>
    </source>
</evidence>
<proteinExistence type="inferred from homology"/>
<comment type="cofactor">
    <cofactor evidence="11">
        <name>Mg(2+)</name>
        <dbReference type="ChEBI" id="CHEBI:18420"/>
    </cofactor>
    <cofactor evidence="11">
        <name>Mn(2+)</name>
        <dbReference type="ChEBI" id="CHEBI:29035"/>
    </cofactor>
    <text evidence="11">Magnesium. Can also use manganese.</text>
</comment>
<keyword evidence="13" id="KW-1185">Reference proteome</keyword>
<evidence type="ECO:0000313" key="12">
    <source>
        <dbReference type="EMBL" id="GGW82858.1"/>
    </source>
</evidence>
<dbReference type="InterPro" id="IPR003374">
    <property type="entry name" value="ApbE-like_sf"/>
</dbReference>
<evidence type="ECO:0000256" key="2">
    <source>
        <dbReference type="ARBA" id="ARBA00016337"/>
    </source>
</evidence>
<dbReference type="EMBL" id="BMYS01000005">
    <property type="protein sequence ID" value="GGW82858.1"/>
    <property type="molecule type" value="Genomic_DNA"/>
</dbReference>
<keyword evidence="4 10" id="KW-0808">Transferase</keyword>
<keyword evidence="7 10" id="KW-0460">Magnesium</keyword>
<evidence type="ECO:0000256" key="4">
    <source>
        <dbReference type="ARBA" id="ARBA00022679"/>
    </source>
</evidence>
<comment type="similarity">
    <text evidence="10">Belongs to the ApbE family.</text>
</comment>
<accession>A0A918JM07</accession>
<dbReference type="InterPro" id="IPR006311">
    <property type="entry name" value="TAT_signal"/>
</dbReference>
<evidence type="ECO:0000256" key="5">
    <source>
        <dbReference type="ARBA" id="ARBA00022723"/>
    </source>
</evidence>
<evidence type="ECO:0000313" key="13">
    <source>
        <dbReference type="Proteomes" id="UP000608345"/>
    </source>
</evidence>
<dbReference type="Pfam" id="PF02424">
    <property type="entry name" value="ApbE"/>
    <property type="match status" value="1"/>
</dbReference>
<dbReference type="PANTHER" id="PTHR30040:SF2">
    <property type="entry name" value="FAD:PROTEIN FMN TRANSFERASE"/>
    <property type="match status" value="1"/>
</dbReference>
<evidence type="ECO:0000256" key="3">
    <source>
        <dbReference type="ARBA" id="ARBA00022630"/>
    </source>
</evidence>
<dbReference type="EC" id="2.7.1.180" evidence="1 10"/>
<evidence type="ECO:0000256" key="1">
    <source>
        <dbReference type="ARBA" id="ARBA00011955"/>
    </source>
</evidence>
<reference evidence="12" key="1">
    <citation type="journal article" date="2014" name="Int. J. Syst. Evol. Microbiol.">
        <title>Complete genome sequence of Corynebacterium casei LMG S-19264T (=DSM 44701T), isolated from a smear-ripened cheese.</title>
        <authorList>
            <consortium name="US DOE Joint Genome Institute (JGI-PGF)"/>
            <person name="Walter F."/>
            <person name="Albersmeier A."/>
            <person name="Kalinowski J."/>
            <person name="Ruckert C."/>
        </authorList>
    </citation>
    <scope>NUCLEOTIDE SEQUENCE</scope>
    <source>
        <strain evidence="12">KCTC 23732</strain>
    </source>
</reference>
<gene>
    <name evidence="12" type="primary">nosX</name>
    <name evidence="12" type="ORF">GCM10011450_11000</name>
</gene>
<dbReference type="Proteomes" id="UP000608345">
    <property type="component" value="Unassembled WGS sequence"/>
</dbReference>
<evidence type="ECO:0000256" key="7">
    <source>
        <dbReference type="ARBA" id="ARBA00022842"/>
    </source>
</evidence>
<organism evidence="12 13">
    <name type="scientific">Advenella faeciporci</name>
    <dbReference type="NCBI Taxonomy" id="797535"/>
    <lineage>
        <taxon>Bacteria</taxon>
        <taxon>Pseudomonadati</taxon>
        <taxon>Pseudomonadota</taxon>
        <taxon>Betaproteobacteria</taxon>
        <taxon>Burkholderiales</taxon>
        <taxon>Alcaligenaceae</taxon>
    </lineage>
</organism>
<dbReference type="Gene3D" id="3.10.520.10">
    <property type="entry name" value="ApbE-like domains"/>
    <property type="match status" value="1"/>
</dbReference>
<evidence type="ECO:0000256" key="9">
    <source>
        <dbReference type="ARBA" id="ARBA00048540"/>
    </source>
</evidence>
<evidence type="ECO:0000256" key="10">
    <source>
        <dbReference type="PIRNR" id="PIRNR006268"/>
    </source>
</evidence>
<dbReference type="PANTHER" id="PTHR30040">
    <property type="entry name" value="THIAMINE BIOSYNTHESIS LIPOPROTEIN APBE"/>
    <property type="match status" value="1"/>
</dbReference>
<protein>
    <recommendedName>
        <fullName evidence="2 10">FAD:protein FMN transferase</fullName>
        <ecNumber evidence="1 10">2.7.1.180</ecNumber>
    </recommendedName>
    <alternativeName>
        <fullName evidence="8 10">Flavin transferase</fullName>
    </alternativeName>
</protein>
<feature type="binding site" evidence="11">
    <location>
        <position position="185"/>
    </location>
    <ligand>
        <name>Mg(2+)</name>
        <dbReference type="ChEBI" id="CHEBI:18420"/>
    </ligand>
</feature>
<dbReference type="InterPro" id="IPR024932">
    <property type="entry name" value="ApbE"/>
</dbReference>
<dbReference type="SUPFAM" id="SSF143631">
    <property type="entry name" value="ApbE-like"/>
    <property type="match status" value="1"/>
</dbReference>
<keyword evidence="5 10" id="KW-0479">Metal-binding</keyword>
<sequence length="337" mass="36847">MKTFTPSRRRFIGIFAASAGLGMMPWMVRKASALTLEPAVWRGIALGADAELHIYHASAKKARQLIELAVAEVRRLENIFSLYQEDSVLSQLNRDGFIDNPPADFIRLLSDSKYFSTLTSGAFDPSVQSLWKLYAEHFTRNPGATHEPDAAEIRRVLGLVNHRQIYIEDRRAGFLMPGMALTLNGIAQGYITDRVTQLLRQAGLDRALVDMGEIRGLDVNESGPDWKAGIRDPEQAGRILATIPLKNEALSTSGGYGTTLDEAGKFTHLFNPLSGACQPAYRSVSVRAPNATTADALSTAFSVMSLDNIKAVVNQLPGVGVWLLMPDGTQNRFGQTA</sequence>
<keyword evidence="3 10" id="KW-0285">Flavoprotein</keyword>
<evidence type="ECO:0000256" key="6">
    <source>
        <dbReference type="ARBA" id="ARBA00022827"/>
    </source>
</evidence>
<dbReference type="GO" id="GO:0046872">
    <property type="term" value="F:metal ion binding"/>
    <property type="evidence" value="ECO:0007669"/>
    <property type="project" value="UniProtKB-UniRule"/>
</dbReference>
<comment type="catalytic activity">
    <reaction evidence="9 10">
        <text>L-threonyl-[protein] + FAD = FMN-L-threonyl-[protein] + AMP + H(+)</text>
        <dbReference type="Rhea" id="RHEA:36847"/>
        <dbReference type="Rhea" id="RHEA-COMP:11060"/>
        <dbReference type="Rhea" id="RHEA-COMP:11061"/>
        <dbReference type="ChEBI" id="CHEBI:15378"/>
        <dbReference type="ChEBI" id="CHEBI:30013"/>
        <dbReference type="ChEBI" id="CHEBI:57692"/>
        <dbReference type="ChEBI" id="CHEBI:74257"/>
        <dbReference type="ChEBI" id="CHEBI:456215"/>
        <dbReference type="EC" id="2.7.1.180"/>
    </reaction>
</comment>
<dbReference type="AlphaFoldDB" id="A0A918JM07"/>
<keyword evidence="6 10" id="KW-0274">FAD</keyword>
<evidence type="ECO:0000256" key="11">
    <source>
        <dbReference type="PIRSR" id="PIRSR006268-2"/>
    </source>
</evidence>
<dbReference type="PIRSF" id="PIRSF006268">
    <property type="entry name" value="ApbE"/>
    <property type="match status" value="1"/>
</dbReference>
<dbReference type="PROSITE" id="PS51318">
    <property type="entry name" value="TAT"/>
    <property type="match status" value="1"/>
</dbReference>
<name>A0A918JM07_9BURK</name>
<comment type="caution">
    <text evidence="12">The sequence shown here is derived from an EMBL/GenBank/DDBJ whole genome shotgun (WGS) entry which is preliminary data.</text>
</comment>
<feature type="binding site" evidence="11">
    <location>
        <position position="299"/>
    </location>
    <ligand>
        <name>Mg(2+)</name>
        <dbReference type="ChEBI" id="CHEBI:18420"/>
    </ligand>
</feature>